<evidence type="ECO:0000256" key="3">
    <source>
        <dbReference type="SAM" id="MobiDB-lite"/>
    </source>
</evidence>
<gene>
    <name evidence="7" type="ORF">NSK_001183</name>
</gene>
<name>A0A4D9D945_9STRA</name>
<evidence type="ECO:0000259" key="4">
    <source>
        <dbReference type="Pfam" id="PF07539"/>
    </source>
</evidence>
<dbReference type="InterPro" id="IPR052575">
    <property type="entry name" value="SSU_processome_comp_20"/>
</dbReference>
<feature type="compositionally biased region" description="Basic and acidic residues" evidence="3">
    <location>
        <begin position="216"/>
        <end position="237"/>
    </location>
</feature>
<sequence>MFEKKGQLDPKPEAQGMDVVQGISQEVIPKSGCLFHDHVQGYLELNTSRAFQRLGKDLAPLSRSLPEVIHHLPGIVRILTDRLRHTWGPAHEHALFLVAVLAKEVGAELYAGGHFDSLMDTLLVTLDPSNPENTARVVQSMAHLFTSLHRPILRDLNVLKRYYGPLLGHRKVFVRKYAAEALAGLLRRLDDERLCKHLKGVVKAATTAMASQGSLRQEERRGASRRPKDSGLLKNGAERRGADLMDGMALLIFYITRGVQSQGQLHSKAVPVLRTLLQQEAQGEDDALGQVHRKVVEGVLVYLTPHLKPAQTAPLWKEALAALAASPREESGDRNGLERTVHVLVVLLRYRKGWLLSDREVRKAFLGALNEAVVEHTTPPEAFAFAREATKAELVLLISALWDWLDMRRQGSHHAPTAEETATEEALVEATTALLGPESSGDPAVVGELASKVLRLGGCMDDPDSQTLVVNACLARAVMPTCPLVSWVGLLNSLVGEKPDILRRGDPTRVADLGRDLIGRIEKKNASEDISLSEQMFALRCLPSVLRAAGRGRSPSDLSLRAHAVGAVETLVNDPQAEEILASQAAMALIELWEAERDPSGAQEMSSTTEKVAGGKKRSLRKPHPLPGTQPSAGRQGLAASMWKRLQASPSLLGTIRALTALLASDDSLLPVLPLEEALLLLSSNLHSPSHLLRLSTLRLMVLMPQLSFREAGAKKDDANTRSNTNNEESSFVGPCRALATCLELEVTSVSISAERTFGVLLNRIEVWANSGRLPGPYIGPLASHCLGLLHVRFAELWQLAARTFAALSTACRRAEETHAIWGHVVATMAEVDSRLVAMKGKESTGNSGEEGTEGNENDQEGKQGMDLLLRRLGSNLWAVSNLPPPEEIRTASFLLGDGTVGSSGEDLGGGQASKLGSTDPLTSLSWVFDSITRSPTLLSRKSDELSSLFVGFLLHQYFAMYVDDPAALELKGELARFLKEQMEIQTHTHKEATSSASVVFVTAASAARTSDLLTPARLSSAKAARGKLLAYLRLFAVGGIPRDGDGRALLLRIFVSFLSRPDNAVVVATLDCLINAKLPYLTPYATTCKTLLKDIHLRDELVRFSLTKDIQSEHRAEFVPLLIRLLFGRFLAKASRARTRTSKDSPAARRTAIVSFMAGAQGETEFREFVHLMLRPFLVDATASFDTENNLDVIAASAGRRLGFLHLLSSVIRQMGFHVLPFVGTFVEVTLRLLGEGYRDASAVHNVREGDEDGENEGHGVGGDDDDSRDGRDGGQERGDEDEENEVEDGDMQVRRGHTQGSLRLLSTRVISELFDQYAESFDFTSVAPRLWTVLGPSVSRLPAMCSGARQPPALLDLVLSLTQHDALLPIYIAYEATLTPTLLACLSSGQAPPATVAGPILSIMERLCEHDGASHLLSHLPALVKHITERLEKVHAATNKHDSLLERSLGLLCNISQLAARNRARAGGEEGVVATPATVEDATLSSLFGFLLPRLKSPRLLRAPTKALVLGAYGALVPHMASPRRDVVQLSKLLGPAGLGPVGFEPTGPLRQPLVAALAAMADAHGDMQDLRPVMEMMHLLNAPDEEGLEGRNLDVVMPAWTRLAEPELWARLMAETGGSGLALLPLVAHALSCLHDGEVVVRVAAGASLRALVEAAGQGTEKEWLWLLQAGLLPSVRAGMDQAKDTVRQGYVQVMAALVRSAGTLRTWTPTRGEKRTEAPSWISAHALLFHGDLACLVRETDAEADFFQNIIHIQVHRRARALQRLTKLLKESDDEAVKLEEAGLENTLILTPALSSSSLTHILLPLASQPVLSVDRTIQVKAPDPNLLHESILATAAVARRLSWSHYNGLLRRFLREISLADLTPVGQSPASRERALVNGLCHVLDVFHFPLTPPSSSADEDEKGSTDAVSTMADGVMGGAMQHGREDKGGGKVEDEAEGVREGSVSNPPTDALKKDVIWRSVTTQLLPSLRGLLLKDSKDKAGGKQKVLRAPMALALLKLIKMLPRTSYEHELTRLFMSVCGTLRSRDSNVRDAAREVLAKMAQDLGPTYLGMIIKELKGALREGYMLHIRIFTLHTVLRSLEEVYKPPFDAPSLPVPRASLAAGPSPETSSCGNGSDSNAHALRPPLDACLTEIVALLTEDLFGEAAGAKEAEAEVKSATIKEAKGQKALDGLEILSRLLLFRPTYAVACPEDPGALSSVHALVKPFLLQLHDSESPRMHGRVNEALQRVVAGLSVNPSLKAEEVLLYVYGLISPFVLSEDEDEDESGGLDGQEPEAEGSESDVDEEDDLQVIGKAAVKATEAPKPDLHRPKKEVSSWLPVDGTLKLAVEAKQVQRMAAREEIRVLDGKNAPKLTGWGRHGAKARRAEGGMFGSPAALAAGVLGLRLLHSYLKRLGQPSEELIPVLDPYVGLLARCVRRRVNDSIVLLSLKCLALMLRHLSSLPSLTYLTPRLVRSSLSLLSMAGGPANSRDEIVQSCLRILTILIAASGKSIEDDEPLGPLGLPQPEKQPSLPIPAKSLGALVCLLRAAALDYDHVNAPFALVRALVARRAMVPEMYDLMEQMLGIAVTSRRPTVRQMGGQIIVSFLLHYPLSSVKVAGFLQQAVRNLDYEYAEGRMAALGLLQTLIMKLQVSMVNEHAQVVFFPMVLRLVNDPCPKTRAAAAEAISALLRRVSGDVFNTLLDYQCRWMQMRVENEGLARAAAQAVGLFVDSRPDLFKRGGEDGLGMELLVLFSDTLASVEKRGPVPDVQADGLESPHEREGEAALGWEMAYHCLGTINRIYARLPGMVESFLHGFPEGMTILSATSEILCYRHAWVRLAASRVIGQYLDRRATGGKTRTLITGTQLRSSPFLSDPAHCAALARRLCVQIDRPSVAPELSLRAVKSLVFLTSAMVHIELELERGGGSPVRADAALEGEEEDVGGGESEVGVQEKVDAPKDLLSWIFHRLSYMARRRGEDRRCAVFQFFAAVTTLESQAVVERFLPHMLSPLYRATSDGQAEASAHGNDAVELAKEVTALIEEKAGATAFLKAFSDVQKQATQKRASRKQARAVEAITDPGAAAQRKLAKNVMKRETIKRKKGKYREIRGGAPPGERASKRQRSVGEGNKDEGM</sequence>
<feature type="compositionally biased region" description="Polar residues" evidence="3">
    <location>
        <begin position="2113"/>
        <end position="2125"/>
    </location>
</feature>
<dbReference type="InterPro" id="IPR000357">
    <property type="entry name" value="HEAT"/>
</dbReference>
<dbReference type="GO" id="GO:0030686">
    <property type="term" value="C:90S preribosome"/>
    <property type="evidence" value="ECO:0007669"/>
    <property type="project" value="TreeGrafter"/>
</dbReference>
<evidence type="ECO:0000259" key="6">
    <source>
        <dbReference type="Pfam" id="PF23099"/>
    </source>
</evidence>
<feature type="region of interest" description="Disordered" evidence="3">
    <location>
        <begin position="1925"/>
        <end position="1954"/>
    </location>
</feature>
<evidence type="ECO:0000259" key="5">
    <source>
        <dbReference type="Pfam" id="PF20416"/>
    </source>
</evidence>
<dbReference type="Gene3D" id="1.25.10.10">
    <property type="entry name" value="Leucine-rich Repeat Variant"/>
    <property type="match status" value="2"/>
</dbReference>
<dbReference type="PANTHER" id="PTHR17695">
    <property type="entry name" value="SMALL SUBUNIT PROCESSOME COMPONENT 20 HOMOLOG"/>
    <property type="match status" value="1"/>
</dbReference>
<dbReference type="InterPro" id="IPR046523">
    <property type="entry name" value="UTP20_dom"/>
</dbReference>
<feature type="domain" description="U3 small nucleolar RNA-associated protein 20 N-terminal" evidence="4">
    <location>
        <begin position="1024"/>
        <end position="1685"/>
    </location>
</feature>
<feature type="compositionally biased region" description="Basic and acidic residues" evidence="3">
    <location>
        <begin position="1270"/>
        <end position="1279"/>
    </location>
</feature>
<dbReference type="OrthoDB" id="360653at2759"/>
<feature type="repeat" description="HEAT" evidence="2">
    <location>
        <begin position="2650"/>
        <end position="2688"/>
    </location>
</feature>
<dbReference type="Proteomes" id="UP000355283">
    <property type="component" value="Unassembled WGS sequence"/>
</dbReference>
<protein>
    <submittedName>
        <fullName evidence="7">Uncharacterized protein</fullName>
    </submittedName>
</protein>
<feature type="domain" description="U3 small nucleolar RNA-associated protein 20 C-terminal" evidence="6">
    <location>
        <begin position="2817"/>
        <end position="3088"/>
    </location>
</feature>
<dbReference type="GO" id="GO:0032040">
    <property type="term" value="C:small-subunit processome"/>
    <property type="evidence" value="ECO:0007669"/>
    <property type="project" value="TreeGrafter"/>
</dbReference>
<feature type="compositionally biased region" description="Basic residues" evidence="3">
    <location>
        <begin position="614"/>
        <end position="624"/>
    </location>
</feature>
<dbReference type="PROSITE" id="PS50077">
    <property type="entry name" value="HEAT_REPEAT"/>
    <property type="match status" value="1"/>
</dbReference>
<evidence type="ECO:0000313" key="7">
    <source>
        <dbReference type="EMBL" id="TFJ87836.1"/>
    </source>
</evidence>
<evidence type="ECO:0000256" key="1">
    <source>
        <dbReference type="ARBA" id="ARBA00022737"/>
    </source>
</evidence>
<dbReference type="Pfam" id="PF23099">
    <property type="entry name" value="UTP20_C"/>
    <property type="match status" value="1"/>
</dbReference>
<feature type="region of interest" description="Disordered" evidence="3">
    <location>
        <begin position="2102"/>
        <end position="2125"/>
    </location>
</feature>
<dbReference type="Pfam" id="PF02985">
    <property type="entry name" value="HEAT"/>
    <property type="match status" value="1"/>
</dbReference>
<feature type="region of interest" description="Disordered" evidence="3">
    <location>
        <begin position="2267"/>
        <end position="2294"/>
    </location>
</feature>
<dbReference type="InterPro" id="IPR011430">
    <property type="entry name" value="UTP20_N"/>
</dbReference>
<dbReference type="InterPro" id="IPR011989">
    <property type="entry name" value="ARM-like"/>
</dbReference>
<dbReference type="EMBL" id="SDOX01000005">
    <property type="protein sequence ID" value="TFJ87836.1"/>
    <property type="molecule type" value="Genomic_DNA"/>
</dbReference>
<proteinExistence type="predicted"/>
<evidence type="ECO:0000256" key="2">
    <source>
        <dbReference type="PROSITE-ProRule" id="PRU00103"/>
    </source>
</evidence>
<feature type="compositionally biased region" description="Acidic residues" evidence="3">
    <location>
        <begin position="1280"/>
        <end position="1292"/>
    </location>
</feature>
<comment type="caution">
    <text evidence="7">The sequence shown here is derived from an EMBL/GenBank/DDBJ whole genome shotgun (WGS) entry which is preliminary data.</text>
</comment>
<dbReference type="SUPFAM" id="SSF48371">
    <property type="entry name" value="ARM repeat"/>
    <property type="match status" value="2"/>
</dbReference>
<dbReference type="Pfam" id="PF20416">
    <property type="entry name" value="UTP20"/>
    <property type="match status" value="1"/>
</dbReference>
<keyword evidence="1" id="KW-0677">Repeat</keyword>
<feature type="region of interest" description="Disordered" evidence="3">
    <location>
        <begin position="841"/>
        <end position="861"/>
    </location>
</feature>
<evidence type="ECO:0000313" key="8">
    <source>
        <dbReference type="Proteomes" id="UP000355283"/>
    </source>
</evidence>
<dbReference type="InterPro" id="IPR021133">
    <property type="entry name" value="HEAT_type_2"/>
</dbReference>
<reference evidence="7 8" key="1">
    <citation type="submission" date="2019-01" db="EMBL/GenBank/DDBJ databases">
        <title>Nuclear Genome Assembly of the Microalgal Biofuel strain Nannochloropsis salina CCMP1776.</title>
        <authorList>
            <person name="Hovde B."/>
        </authorList>
    </citation>
    <scope>NUCLEOTIDE SEQUENCE [LARGE SCALE GENOMIC DNA]</scope>
    <source>
        <strain evidence="7 8">CCMP1776</strain>
    </source>
</reference>
<dbReference type="Pfam" id="PF07539">
    <property type="entry name" value="UTP20_N"/>
    <property type="match status" value="1"/>
</dbReference>
<keyword evidence="8" id="KW-1185">Reference proteome</keyword>
<feature type="region of interest" description="Disordered" evidence="3">
    <location>
        <begin position="209"/>
        <end position="237"/>
    </location>
</feature>
<dbReference type="InterPro" id="IPR016024">
    <property type="entry name" value="ARM-type_fold"/>
</dbReference>
<accession>A0A4D9D945</accession>
<feature type="region of interest" description="Disordered" evidence="3">
    <location>
        <begin position="3070"/>
        <end position="3120"/>
    </location>
</feature>
<organism evidence="7 8">
    <name type="scientific">Nannochloropsis salina CCMP1776</name>
    <dbReference type="NCBI Taxonomy" id="1027361"/>
    <lineage>
        <taxon>Eukaryota</taxon>
        <taxon>Sar</taxon>
        <taxon>Stramenopiles</taxon>
        <taxon>Ochrophyta</taxon>
        <taxon>Eustigmatophyceae</taxon>
        <taxon>Eustigmatales</taxon>
        <taxon>Monodopsidaceae</taxon>
        <taxon>Microchloropsis</taxon>
        <taxon>Microchloropsis salina</taxon>
    </lineage>
</organism>
<dbReference type="PANTHER" id="PTHR17695:SF11">
    <property type="entry name" value="SMALL SUBUNIT PROCESSOME COMPONENT 20 HOMOLOG"/>
    <property type="match status" value="1"/>
</dbReference>
<feature type="domain" description="U3 small nucleolar RNA-associated protein 20" evidence="5">
    <location>
        <begin position="1990"/>
        <end position="2259"/>
    </location>
</feature>
<feature type="region of interest" description="Disordered" evidence="3">
    <location>
        <begin position="598"/>
        <end position="638"/>
    </location>
</feature>
<feature type="compositionally biased region" description="Basic and acidic residues" evidence="3">
    <location>
        <begin position="1928"/>
        <end position="1946"/>
    </location>
</feature>
<dbReference type="InterPro" id="IPR057525">
    <property type="entry name" value="UTP20_C"/>
</dbReference>
<feature type="region of interest" description="Disordered" evidence="3">
    <location>
        <begin position="1248"/>
        <end position="1296"/>
    </location>
</feature>